<reference evidence="1" key="2">
    <citation type="journal article" date="2015" name="Fish Shellfish Immunol.">
        <title>Early steps in the European eel (Anguilla anguilla)-Vibrio vulnificus interaction in the gills: Role of the RtxA13 toxin.</title>
        <authorList>
            <person name="Callol A."/>
            <person name="Pajuelo D."/>
            <person name="Ebbesson L."/>
            <person name="Teles M."/>
            <person name="MacKenzie S."/>
            <person name="Amaro C."/>
        </authorList>
    </citation>
    <scope>NUCLEOTIDE SEQUENCE</scope>
</reference>
<name>A0A0E9WHS0_ANGAN</name>
<sequence length="75" mass="8870">MAVRVKSFLYHYNLIQVIKGRGGVWEWVWEYISAFPKNALMYICNDAFLTNRNCSRFQIKGLPLQEHTIITNFKS</sequence>
<reference evidence="1" key="1">
    <citation type="submission" date="2014-11" db="EMBL/GenBank/DDBJ databases">
        <authorList>
            <person name="Amaro Gonzalez C."/>
        </authorList>
    </citation>
    <scope>NUCLEOTIDE SEQUENCE</scope>
</reference>
<accession>A0A0E9WHS0</accession>
<evidence type="ECO:0000313" key="1">
    <source>
        <dbReference type="EMBL" id="JAH89033.1"/>
    </source>
</evidence>
<organism evidence="1">
    <name type="scientific">Anguilla anguilla</name>
    <name type="common">European freshwater eel</name>
    <name type="synonym">Muraena anguilla</name>
    <dbReference type="NCBI Taxonomy" id="7936"/>
    <lineage>
        <taxon>Eukaryota</taxon>
        <taxon>Metazoa</taxon>
        <taxon>Chordata</taxon>
        <taxon>Craniata</taxon>
        <taxon>Vertebrata</taxon>
        <taxon>Euteleostomi</taxon>
        <taxon>Actinopterygii</taxon>
        <taxon>Neopterygii</taxon>
        <taxon>Teleostei</taxon>
        <taxon>Anguilliformes</taxon>
        <taxon>Anguillidae</taxon>
        <taxon>Anguilla</taxon>
    </lineage>
</organism>
<proteinExistence type="predicted"/>
<protein>
    <submittedName>
        <fullName evidence="1">Uncharacterized protein</fullName>
    </submittedName>
</protein>
<dbReference type="AlphaFoldDB" id="A0A0E9WHS0"/>
<dbReference type="EMBL" id="GBXM01019544">
    <property type="protein sequence ID" value="JAH89033.1"/>
    <property type="molecule type" value="Transcribed_RNA"/>
</dbReference>